<feature type="region of interest" description="Disordered" evidence="1">
    <location>
        <begin position="1"/>
        <end position="35"/>
    </location>
</feature>
<dbReference type="EMBL" id="JAWWNJ010000085">
    <property type="protein sequence ID" value="KAK7001026.1"/>
    <property type="molecule type" value="Genomic_DNA"/>
</dbReference>
<organism evidence="2 3">
    <name type="scientific">Favolaschia claudopus</name>
    <dbReference type="NCBI Taxonomy" id="2862362"/>
    <lineage>
        <taxon>Eukaryota</taxon>
        <taxon>Fungi</taxon>
        <taxon>Dikarya</taxon>
        <taxon>Basidiomycota</taxon>
        <taxon>Agaricomycotina</taxon>
        <taxon>Agaricomycetes</taxon>
        <taxon>Agaricomycetidae</taxon>
        <taxon>Agaricales</taxon>
        <taxon>Marasmiineae</taxon>
        <taxon>Mycenaceae</taxon>
        <taxon>Favolaschia</taxon>
    </lineage>
</organism>
<evidence type="ECO:0000313" key="3">
    <source>
        <dbReference type="Proteomes" id="UP001362999"/>
    </source>
</evidence>
<comment type="caution">
    <text evidence="2">The sequence shown here is derived from an EMBL/GenBank/DDBJ whole genome shotgun (WGS) entry which is preliminary data.</text>
</comment>
<keyword evidence="3" id="KW-1185">Reference proteome</keyword>
<gene>
    <name evidence="2" type="ORF">R3P38DRAFT_2796511</name>
</gene>
<dbReference type="AlphaFoldDB" id="A0AAW0A5A0"/>
<reference evidence="2 3" key="1">
    <citation type="journal article" date="2024" name="J Genomics">
        <title>Draft genome sequencing and assembly of Favolaschia claudopus CIRM-BRFM 2984 isolated from oak limbs.</title>
        <authorList>
            <person name="Navarro D."/>
            <person name="Drula E."/>
            <person name="Chaduli D."/>
            <person name="Cazenave R."/>
            <person name="Ahrendt S."/>
            <person name="Wang J."/>
            <person name="Lipzen A."/>
            <person name="Daum C."/>
            <person name="Barry K."/>
            <person name="Grigoriev I.V."/>
            <person name="Favel A."/>
            <person name="Rosso M.N."/>
            <person name="Martin F."/>
        </authorList>
    </citation>
    <scope>NUCLEOTIDE SEQUENCE [LARGE SCALE GENOMIC DNA]</scope>
    <source>
        <strain evidence="2 3">CIRM-BRFM 2984</strain>
    </source>
</reference>
<dbReference type="Proteomes" id="UP001362999">
    <property type="component" value="Unassembled WGS sequence"/>
</dbReference>
<feature type="compositionally biased region" description="Polar residues" evidence="1">
    <location>
        <begin position="1"/>
        <end position="22"/>
    </location>
</feature>
<name>A0AAW0A5A0_9AGAR</name>
<proteinExistence type="predicted"/>
<protein>
    <submittedName>
        <fullName evidence="2">Uncharacterized protein</fullName>
    </submittedName>
</protein>
<accession>A0AAW0A5A0</accession>
<evidence type="ECO:0000313" key="2">
    <source>
        <dbReference type="EMBL" id="KAK7001026.1"/>
    </source>
</evidence>
<evidence type="ECO:0000256" key="1">
    <source>
        <dbReference type="SAM" id="MobiDB-lite"/>
    </source>
</evidence>
<sequence length="216" mass="24412">MPPNNTLSSTSTFTAYLSSPTSSDEEDPIHLTGDQAEDPVLQAFWQRISELTARTRTDEGVWVGSREIREWNEGHTGPCRDGKMACDRKTQFLFDYTRHQFFDDMDQFLRVYGRKDKSKCKPYRKQAVKKLRDNMPYTKAPKKRVILGDSPAILTYSSPGIKGRLTWTPAQCLGLLQDVQHLGSSAPQEVKLACLDLAIHILQSYVAAERESVQAA</sequence>